<keyword evidence="4" id="KW-1185">Reference proteome</keyword>
<proteinExistence type="predicted"/>
<keyword evidence="2" id="KW-0812">Transmembrane</keyword>
<name>A0A8T9BRS9_9HELO</name>
<feature type="region of interest" description="Disordered" evidence="1">
    <location>
        <begin position="281"/>
        <end position="327"/>
    </location>
</feature>
<feature type="transmembrane region" description="Helical" evidence="2">
    <location>
        <begin position="28"/>
        <end position="51"/>
    </location>
</feature>
<feature type="compositionally biased region" description="Basic and acidic residues" evidence="1">
    <location>
        <begin position="207"/>
        <end position="225"/>
    </location>
</feature>
<gene>
    <name evidence="3" type="ORF">LSUE1_G009536</name>
</gene>
<feature type="transmembrane region" description="Helical" evidence="2">
    <location>
        <begin position="149"/>
        <end position="166"/>
    </location>
</feature>
<feature type="transmembrane region" description="Helical" evidence="2">
    <location>
        <begin position="109"/>
        <end position="129"/>
    </location>
</feature>
<reference evidence="3 4" key="1">
    <citation type="submission" date="2018-05" db="EMBL/GenBank/DDBJ databases">
        <title>Genome sequencing and assembly of the regulated plant pathogen Lachnellula willkommii and related sister species for the development of diagnostic species identification markers.</title>
        <authorList>
            <person name="Giroux E."/>
            <person name="Bilodeau G."/>
        </authorList>
    </citation>
    <scope>NUCLEOTIDE SEQUENCE [LARGE SCALE GENOMIC DNA]</scope>
    <source>
        <strain evidence="3 4">CBS 268.59</strain>
    </source>
</reference>
<evidence type="ECO:0000256" key="2">
    <source>
        <dbReference type="SAM" id="Phobius"/>
    </source>
</evidence>
<organism evidence="3 4">
    <name type="scientific">Lachnellula suecica</name>
    <dbReference type="NCBI Taxonomy" id="602035"/>
    <lineage>
        <taxon>Eukaryota</taxon>
        <taxon>Fungi</taxon>
        <taxon>Dikarya</taxon>
        <taxon>Ascomycota</taxon>
        <taxon>Pezizomycotina</taxon>
        <taxon>Leotiomycetes</taxon>
        <taxon>Helotiales</taxon>
        <taxon>Lachnaceae</taxon>
        <taxon>Lachnellula</taxon>
    </lineage>
</organism>
<keyword evidence="2" id="KW-1133">Transmembrane helix</keyword>
<evidence type="ECO:0000313" key="3">
    <source>
        <dbReference type="EMBL" id="TVY56406.1"/>
    </source>
</evidence>
<feature type="compositionally biased region" description="Low complexity" evidence="1">
    <location>
        <begin position="292"/>
        <end position="312"/>
    </location>
</feature>
<dbReference type="Proteomes" id="UP000469558">
    <property type="component" value="Unassembled WGS sequence"/>
</dbReference>
<accession>A0A8T9BRS9</accession>
<keyword evidence="2" id="KW-0472">Membrane</keyword>
<sequence>MGARRYPDLSPAVPARTSTTARLLKPGIVAGTVVLLAVASATGTVVAAVVLHESQGKSVMGVMASQGLVLVATTFSITYVLLHFAAAYYNEPIGLVRPPELQLHASCFIIARLALVFWIIALIAAGVVASRPGVCDIGGRYCKAQIAEVVMSSLGFLATGIILTALEACQYPFQSPEVFHIARKVSCRVSSFDEDFLERSASRASSFDHERAYDPEKTKPVSHKESLKRKPLPETYTPSVSDISSQKSSLQRPITPLLPAQKTRVRGWGEEWTHLVKDTGSRGLTKSDSAISGLTRSSSGYMSSGSSELSVSKRGQRPRVVTPSSSISNLTKRSPLITMRSADFPDIVVRPDLRYCPPNIPAPHEWNPSRTASLSQLLPIADVHALQRRSSIGTPPSLMVRRPSRNLPPLSYPRRNPVPVRRRRSVDIKVPGAFIDYRLSFDLEQNLEEHAKKIEVMSVERSGSGREVRPQIPPKDVVRKPEKTHAAQRRDSRARYREKRPAVSVFQTRVASDGRPQTAKQADSGKENVMPVKPLRRLSLGDMTSEFGKLFDV</sequence>
<evidence type="ECO:0000313" key="4">
    <source>
        <dbReference type="Proteomes" id="UP000469558"/>
    </source>
</evidence>
<protein>
    <submittedName>
        <fullName evidence="3">Uncharacterized protein</fullName>
    </submittedName>
</protein>
<feature type="region of interest" description="Disordered" evidence="1">
    <location>
        <begin position="207"/>
        <end position="248"/>
    </location>
</feature>
<feature type="region of interest" description="Disordered" evidence="1">
    <location>
        <begin position="394"/>
        <end position="416"/>
    </location>
</feature>
<dbReference type="EMBL" id="QGMK01002732">
    <property type="protein sequence ID" value="TVY56406.1"/>
    <property type="molecule type" value="Genomic_DNA"/>
</dbReference>
<comment type="caution">
    <text evidence="3">The sequence shown here is derived from an EMBL/GenBank/DDBJ whole genome shotgun (WGS) entry which is preliminary data.</text>
</comment>
<feature type="compositionally biased region" description="Basic and acidic residues" evidence="1">
    <location>
        <begin position="479"/>
        <end position="501"/>
    </location>
</feature>
<feature type="region of interest" description="Disordered" evidence="1">
    <location>
        <begin position="479"/>
        <end position="529"/>
    </location>
</feature>
<evidence type="ECO:0000256" key="1">
    <source>
        <dbReference type="SAM" id="MobiDB-lite"/>
    </source>
</evidence>
<feature type="transmembrane region" description="Helical" evidence="2">
    <location>
        <begin position="63"/>
        <end position="89"/>
    </location>
</feature>
<feature type="compositionally biased region" description="Polar residues" evidence="1">
    <location>
        <begin position="236"/>
        <end position="248"/>
    </location>
</feature>
<dbReference type="AlphaFoldDB" id="A0A8T9BRS9"/>
<dbReference type="OrthoDB" id="3531381at2759"/>